<organism evidence="2 3">
    <name type="scientific">Sphingomonas rustica</name>
    <dbReference type="NCBI Taxonomy" id="3103142"/>
    <lineage>
        <taxon>Bacteria</taxon>
        <taxon>Pseudomonadati</taxon>
        <taxon>Pseudomonadota</taxon>
        <taxon>Alphaproteobacteria</taxon>
        <taxon>Sphingomonadales</taxon>
        <taxon>Sphingomonadaceae</taxon>
        <taxon>Sphingomonas</taxon>
    </lineage>
</organism>
<evidence type="ECO:0000313" key="2">
    <source>
        <dbReference type="EMBL" id="MEN3747589.1"/>
    </source>
</evidence>
<dbReference type="EC" id="1.6.5.2" evidence="2"/>
<dbReference type="Pfam" id="PF13460">
    <property type="entry name" value="NAD_binding_10"/>
    <property type="match status" value="1"/>
</dbReference>
<dbReference type="SUPFAM" id="SSF51735">
    <property type="entry name" value="NAD(P)-binding Rossmann-fold domains"/>
    <property type="match status" value="1"/>
</dbReference>
<accession>A0ABV0B7M3</accession>
<dbReference type="InterPro" id="IPR036291">
    <property type="entry name" value="NAD(P)-bd_dom_sf"/>
</dbReference>
<dbReference type="EMBL" id="JBDIZK010000005">
    <property type="protein sequence ID" value="MEN3747589.1"/>
    <property type="molecule type" value="Genomic_DNA"/>
</dbReference>
<comment type="caution">
    <text evidence="2">The sequence shown here is derived from an EMBL/GenBank/DDBJ whole genome shotgun (WGS) entry which is preliminary data.</text>
</comment>
<protein>
    <submittedName>
        <fullName evidence="2">SDR family oxidoreductase</fullName>
        <ecNumber evidence="2">1.6.5.2</ecNumber>
    </submittedName>
</protein>
<gene>
    <name evidence="2" type="ORF">TPR58_10450</name>
</gene>
<dbReference type="CDD" id="cd05269">
    <property type="entry name" value="TMR_SDR_a"/>
    <property type="match status" value="1"/>
</dbReference>
<keyword evidence="3" id="KW-1185">Reference proteome</keyword>
<reference evidence="2 3" key="1">
    <citation type="submission" date="2024-05" db="EMBL/GenBank/DDBJ databases">
        <title>Sphingomonas sp. HF-S3 16S ribosomal RNA gene Genome sequencing and assembly.</title>
        <authorList>
            <person name="Lee H."/>
        </authorList>
    </citation>
    <scope>NUCLEOTIDE SEQUENCE [LARGE SCALE GENOMIC DNA]</scope>
    <source>
        <strain evidence="2 3">HF-S3</strain>
    </source>
</reference>
<dbReference type="PANTHER" id="PTHR47129">
    <property type="entry name" value="QUINONE OXIDOREDUCTASE 2"/>
    <property type="match status" value="1"/>
</dbReference>
<feature type="domain" description="NAD(P)-binding" evidence="1">
    <location>
        <begin position="13"/>
        <end position="164"/>
    </location>
</feature>
<name>A0ABV0B7M3_9SPHN</name>
<keyword evidence="2" id="KW-0560">Oxidoreductase</keyword>
<proteinExistence type="predicted"/>
<dbReference type="GO" id="GO:0003955">
    <property type="term" value="F:NAD(P)H dehydrogenase (quinone) activity"/>
    <property type="evidence" value="ECO:0007669"/>
    <property type="project" value="UniProtKB-EC"/>
</dbReference>
<dbReference type="RefSeq" id="WP_346246583.1">
    <property type="nucleotide sequence ID" value="NZ_JBDIZK010000005.1"/>
</dbReference>
<evidence type="ECO:0000259" key="1">
    <source>
        <dbReference type="Pfam" id="PF13460"/>
    </source>
</evidence>
<sequence length="291" mass="30140">MPAEQTRYFVTAAAGQLGRHVVAELARRVGPAAVVAVVRNPDKAPGAFPEGIEVRAGDYEKPDTLDTALAGADRLLLISSNAVGTRVPQHANVIDAAKRAGVKRIAYTSVLHADRSTLGLADEHRETEALLRASGIPTTLLRNGWYTENHAASIPPALQHDGFLGAAGEGRISAAAREDYAVAAAAALIGDAEGEDVVHELAGDHGFTLAEFAAELSRQAGREIPYVNLSEADYRGALVQAGLPEPVADTIANSDAAAANGALFDEGGALSRLIGRPTTSLATTIASSLKA</sequence>
<dbReference type="InterPro" id="IPR052718">
    <property type="entry name" value="NmrA-type_oxidoreductase"/>
</dbReference>
<dbReference type="PANTHER" id="PTHR47129:SF1">
    <property type="entry name" value="NMRA-LIKE DOMAIN-CONTAINING PROTEIN"/>
    <property type="match status" value="1"/>
</dbReference>
<dbReference type="Gene3D" id="3.40.50.720">
    <property type="entry name" value="NAD(P)-binding Rossmann-like Domain"/>
    <property type="match status" value="1"/>
</dbReference>
<dbReference type="Proteomes" id="UP001427805">
    <property type="component" value="Unassembled WGS sequence"/>
</dbReference>
<evidence type="ECO:0000313" key="3">
    <source>
        <dbReference type="Proteomes" id="UP001427805"/>
    </source>
</evidence>
<dbReference type="InterPro" id="IPR016040">
    <property type="entry name" value="NAD(P)-bd_dom"/>
</dbReference>
<dbReference type="Gene3D" id="3.90.25.10">
    <property type="entry name" value="UDP-galactose 4-epimerase, domain 1"/>
    <property type="match status" value="1"/>
</dbReference>